<accession>A0A8D8LDH2</accession>
<protein>
    <submittedName>
        <fullName evidence="2">(northern house mosquito) hypothetical protein</fullName>
    </submittedName>
</protein>
<feature type="compositionally biased region" description="Basic residues" evidence="1">
    <location>
        <begin position="1"/>
        <end position="34"/>
    </location>
</feature>
<evidence type="ECO:0000256" key="1">
    <source>
        <dbReference type="SAM" id="MobiDB-lite"/>
    </source>
</evidence>
<dbReference type="EMBL" id="HBUE01351053">
    <property type="protein sequence ID" value="CAG6603241.1"/>
    <property type="molecule type" value="Transcribed_RNA"/>
</dbReference>
<feature type="region of interest" description="Disordered" evidence="1">
    <location>
        <begin position="82"/>
        <end position="102"/>
    </location>
</feature>
<proteinExistence type="predicted"/>
<name>A0A8D8LDH2_CULPI</name>
<reference evidence="2" key="1">
    <citation type="submission" date="2021-05" db="EMBL/GenBank/DDBJ databases">
        <authorList>
            <person name="Alioto T."/>
            <person name="Alioto T."/>
            <person name="Gomez Garrido J."/>
        </authorList>
    </citation>
    <scope>NUCLEOTIDE SEQUENCE</scope>
</reference>
<dbReference type="EMBL" id="HBUE01243953">
    <property type="protein sequence ID" value="CAG6550947.1"/>
    <property type="molecule type" value="Transcribed_RNA"/>
</dbReference>
<feature type="region of interest" description="Disordered" evidence="1">
    <location>
        <begin position="1"/>
        <end position="44"/>
    </location>
</feature>
<dbReference type="AlphaFoldDB" id="A0A8D8LDH2"/>
<sequence>MHPRRCRQPKPRRRSHPSNRSNPRRRRWIPHLARRTQNPKLACRSSRTETQYSWRRLHLKFLARTERSILLEPCSIRRPCATSSRRSLRTPLTSVERRSTSM</sequence>
<evidence type="ECO:0000313" key="2">
    <source>
        <dbReference type="EMBL" id="CAG6603241.1"/>
    </source>
</evidence>
<organism evidence="2">
    <name type="scientific">Culex pipiens</name>
    <name type="common">House mosquito</name>
    <dbReference type="NCBI Taxonomy" id="7175"/>
    <lineage>
        <taxon>Eukaryota</taxon>
        <taxon>Metazoa</taxon>
        <taxon>Ecdysozoa</taxon>
        <taxon>Arthropoda</taxon>
        <taxon>Hexapoda</taxon>
        <taxon>Insecta</taxon>
        <taxon>Pterygota</taxon>
        <taxon>Neoptera</taxon>
        <taxon>Endopterygota</taxon>
        <taxon>Diptera</taxon>
        <taxon>Nematocera</taxon>
        <taxon>Culicoidea</taxon>
        <taxon>Culicidae</taxon>
        <taxon>Culicinae</taxon>
        <taxon>Culicini</taxon>
        <taxon>Culex</taxon>
        <taxon>Culex</taxon>
    </lineage>
</organism>
<feature type="compositionally biased region" description="Low complexity" evidence="1">
    <location>
        <begin position="82"/>
        <end position="94"/>
    </location>
</feature>